<proteinExistence type="predicted"/>
<keyword evidence="3" id="KW-1185">Reference proteome</keyword>
<name>A0ABN2NKN1_9MICO</name>
<evidence type="ECO:0000313" key="2">
    <source>
        <dbReference type="EMBL" id="GAA1873279.1"/>
    </source>
</evidence>
<dbReference type="Proteomes" id="UP001501094">
    <property type="component" value="Unassembled WGS sequence"/>
</dbReference>
<feature type="region of interest" description="Disordered" evidence="1">
    <location>
        <begin position="1"/>
        <end position="38"/>
    </location>
</feature>
<evidence type="ECO:0000313" key="3">
    <source>
        <dbReference type="Proteomes" id="UP001501094"/>
    </source>
</evidence>
<gene>
    <name evidence="2" type="ORF">GCM10009751_35950</name>
</gene>
<comment type="caution">
    <text evidence="2">The sequence shown here is derived from an EMBL/GenBank/DDBJ whole genome shotgun (WGS) entry which is preliminary data.</text>
</comment>
<sequence length="126" mass="13191">MVARGTRREGGRRRTVRSADDGAALSRGAGDVDPVARGQLAPPAGLRLAVDPDVPADDELARLGAVLGEVRQLEELPEPDRTVPDGDALWFGQGTWLGVTDTHPTIIAAMTDIARQNSIDAAGGQT</sequence>
<protein>
    <submittedName>
        <fullName evidence="2">Uncharacterized protein</fullName>
    </submittedName>
</protein>
<accession>A0ABN2NKN1</accession>
<reference evidence="2 3" key="1">
    <citation type="journal article" date="2019" name="Int. J. Syst. Evol. Microbiol.">
        <title>The Global Catalogue of Microorganisms (GCM) 10K type strain sequencing project: providing services to taxonomists for standard genome sequencing and annotation.</title>
        <authorList>
            <consortium name="The Broad Institute Genomics Platform"/>
            <consortium name="The Broad Institute Genome Sequencing Center for Infectious Disease"/>
            <person name="Wu L."/>
            <person name="Ma J."/>
        </authorList>
    </citation>
    <scope>NUCLEOTIDE SEQUENCE [LARGE SCALE GENOMIC DNA]</scope>
    <source>
        <strain evidence="2 3">JCM 14326</strain>
    </source>
</reference>
<evidence type="ECO:0000256" key="1">
    <source>
        <dbReference type="SAM" id="MobiDB-lite"/>
    </source>
</evidence>
<organism evidence="2 3">
    <name type="scientific">Myceligenerans crystallogenes</name>
    <dbReference type="NCBI Taxonomy" id="316335"/>
    <lineage>
        <taxon>Bacteria</taxon>
        <taxon>Bacillati</taxon>
        <taxon>Actinomycetota</taxon>
        <taxon>Actinomycetes</taxon>
        <taxon>Micrococcales</taxon>
        <taxon>Promicromonosporaceae</taxon>
        <taxon>Myceligenerans</taxon>
    </lineage>
</organism>
<dbReference type="EMBL" id="BAAANL010000008">
    <property type="protein sequence ID" value="GAA1873279.1"/>
    <property type="molecule type" value="Genomic_DNA"/>
</dbReference>